<evidence type="ECO:0000313" key="2">
    <source>
        <dbReference type="EMBL" id="KKM63632.1"/>
    </source>
</evidence>
<accession>A0A0F9M2Z7</accession>
<gene>
    <name evidence="2" type="ORF">LCGC14_1509480</name>
</gene>
<dbReference type="InterPro" id="IPR003615">
    <property type="entry name" value="HNH_nuc"/>
</dbReference>
<protein>
    <recommendedName>
        <fullName evidence="1">HNH nuclease domain-containing protein</fullName>
    </recommendedName>
</protein>
<evidence type="ECO:0000259" key="1">
    <source>
        <dbReference type="Pfam" id="PF13392"/>
    </source>
</evidence>
<comment type="caution">
    <text evidence="2">The sequence shown here is derived from an EMBL/GenBank/DDBJ whole genome shotgun (WGS) entry which is preliminary data.</text>
</comment>
<dbReference type="EMBL" id="LAZR01011062">
    <property type="protein sequence ID" value="KKM63632.1"/>
    <property type="molecule type" value="Genomic_DNA"/>
</dbReference>
<organism evidence="2">
    <name type="scientific">marine sediment metagenome</name>
    <dbReference type="NCBI Taxonomy" id="412755"/>
    <lineage>
        <taxon>unclassified sequences</taxon>
        <taxon>metagenomes</taxon>
        <taxon>ecological metagenomes</taxon>
    </lineage>
</organism>
<sequence>MRICSVEGCEKKRDTRGYCAMHNSRMDRNGSLEPKRIRGNPAKRFHLSYVIDPESECWLWIKSLSDSGYGQFSVDGESISAHRYSWELHNGPIPDGLCVLHKCDVKPCVNPDHLFTGTNKDNSQDALKKGRLKLGGLRLGPYARYNKPLPAVEAYLKERS</sequence>
<dbReference type="AlphaFoldDB" id="A0A0F9M2Z7"/>
<dbReference type="Pfam" id="PF13392">
    <property type="entry name" value="HNH_3"/>
    <property type="match status" value="1"/>
</dbReference>
<dbReference type="Gene3D" id="3.90.75.20">
    <property type="match status" value="1"/>
</dbReference>
<reference evidence="2" key="1">
    <citation type="journal article" date="2015" name="Nature">
        <title>Complex archaea that bridge the gap between prokaryotes and eukaryotes.</title>
        <authorList>
            <person name="Spang A."/>
            <person name="Saw J.H."/>
            <person name="Jorgensen S.L."/>
            <person name="Zaremba-Niedzwiedzka K."/>
            <person name="Martijn J."/>
            <person name="Lind A.E."/>
            <person name="van Eijk R."/>
            <person name="Schleper C."/>
            <person name="Guy L."/>
            <person name="Ettema T.J."/>
        </authorList>
    </citation>
    <scope>NUCLEOTIDE SEQUENCE</scope>
</reference>
<dbReference type="InterPro" id="IPR044925">
    <property type="entry name" value="His-Me_finger_sf"/>
</dbReference>
<proteinExistence type="predicted"/>
<name>A0A0F9M2Z7_9ZZZZ</name>
<dbReference type="SUPFAM" id="SSF54060">
    <property type="entry name" value="His-Me finger endonucleases"/>
    <property type="match status" value="1"/>
</dbReference>
<feature type="domain" description="HNH nuclease" evidence="1">
    <location>
        <begin position="81"/>
        <end position="124"/>
    </location>
</feature>